<dbReference type="InterPro" id="IPR035223">
    <property type="entry name" value="DUF5335"/>
</dbReference>
<protein>
    <submittedName>
        <fullName evidence="1">DUF5335 family protein</fullName>
    </submittedName>
</protein>
<accession>A0A7W2ENZ1</accession>
<dbReference type="EMBL" id="JACEZT010000001">
    <property type="protein sequence ID" value="MBA5635943.1"/>
    <property type="molecule type" value="Genomic_DNA"/>
</dbReference>
<evidence type="ECO:0000313" key="2">
    <source>
        <dbReference type="Proteomes" id="UP000534388"/>
    </source>
</evidence>
<evidence type="ECO:0000313" key="1">
    <source>
        <dbReference type="EMBL" id="MBA5635943.1"/>
    </source>
</evidence>
<dbReference type="Pfam" id="PF17269">
    <property type="entry name" value="DUF5335"/>
    <property type="match status" value="1"/>
</dbReference>
<dbReference type="Proteomes" id="UP000534388">
    <property type="component" value="Unassembled WGS sequence"/>
</dbReference>
<dbReference type="AlphaFoldDB" id="A0A7W2ENZ1"/>
<organism evidence="1 2">
    <name type="scientific">Rugamonas brunnea</name>
    <dbReference type="NCBI Taxonomy" id="2758569"/>
    <lineage>
        <taxon>Bacteria</taxon>
        <taxon>Pseudomonadati</taxon>
        <taxon>Pseudomonadota</taxon>
        <taxon>Betaproteobacteria</taxon>
        <taxon>Burkholderiales</taxon>
        <taxon>Oxalobacteraceae</taxon>
        <taxon>Telluria group</taxon>
        <taxon>Rugamonas</taxon>
    </lineage>
</organism>
<name>A0A7W2ENZ1_9BURK</name>
<gene>
    <name evidence="1" type="ORF">H3H37_02630</name>
</gene>
<reference evidence="1 2" key="1">
    <citation type="submission" date="2020-07" db="EMBL/GenBank/DDBJ databases">
        <title>Novel species isolated from subtropical streams in China.</title>
        <authorList>
            <person name="Lu H."/>
        </authorList>
    </citation>
    <scope>NUCLEOTIDE SEQUENCE [LARGE SCALE GENOMIC DNA]</scope>
    <source>
        <strain evidence="1 2">LX20W</strain>
    </source>
</reference>
<proteinExistence type="predicted"/>
<comment type="caution">
    <text evidence="1">The sequence shown here is derived from an EMBL/GenBank/DDBJ whole genome shotgun (WGS) entry which is preliminary data.</text>
</comment>
<dbReference type="RefSeq" id="WP_182159877.1">
    <property type="nucleotide sequence ID" value="NZ_JACEZT010000001.1"/>
</dbReference>
<keyword evidence="2" id="KW-1185">Reference proteome</keyword>
<sequence length="112" mass="12717">MTVAKIDKAEWHSYFDRVSKELEGKSVEIDVEALSLGSQVEQEWIPLLGLTYEPRDDILSVMVEGLNHLIRSPRTVFVDIELGQVSSMEVVDGDDYRHILKLSDPLRLTAPH</sequence>